<sequence>MKKKVAYQGVKGAYSHLACHHAYPEYEAIACKSFDDTMYLVEENEADLAMIPMENSTAGRVEEIYRLIPKMNLYIIAEHFEPVNHCLLALPGAKLEDLKTVSSHPQALAQCKNHIEKHNLDARAKFDTAGSAEELVSMQDKTHSAIASSLAAEIYDLEILEEGFQDLKNNTTRFLILSKEHIVPAFCENEKYITSIIFEVRNIPAALYKVLGGFATNSVNIIKIESYSGSGTLTLSQFHIDIDGHPDEKNVKYALEELAYFANTVKMLGTYIPHSTRENLRA</sequence>
<dbReference type="STRING" id="929558.SMGD1_1125"/>
<dbReference type="PANTHER" id="PTHR21022:SF19">
    <property type="entry name" value="PREPHENATE DEHYDRATASE-RELATED"/>
    <property type="match status" value="1"/>
</dbReference>
<dbReference type="eggNOG" id="COG0077">
    <property type="taxonomic scope" value="Bacteria"/>
</dbReference>
<evidence type="ECO:0000256" key="2">
    <source>
        <dbReference type="ARBA" id="ARBA00013147"/>
    </source>
</evidence>
<evidence type="ECO:0000259" key="10">
    <source>
        <dbReference type="PROSITE" id="PS51671"/>
    </source>
</evidence>
<dbReference type="InterPro" id="IPR002912">
    <property type="entry name" value="ACT_dom"/>
</dbReference>
<evidence type="ECO:0000313" key="11">
    <source>
        <dbReference type="EMBL" id="EHP29649.1"/>
    </source>
</evidence>
<dbReference type="PATRIC" id="fig|929558.5.peg.1119"/>
<dbReference type="Gene3D" id="3.30.70.260">
    <property type="match status" value="1"/>
</dbReference>
<dbReference type="OrthoDB" id="9802281at2"/>
<proteinExistence type="predicted"/>
<dbReference type="PROSITE" id="PS51671">
    <property type="entry name" value="ACT"/>
    <property type="match status" value="1"/>
</dbReference>
<dbReference type="PANTHER" id="PTHR21022">
    <property type="entry name" value="PREPHENATE DEHYDRATASE P PROTEIN"/>
    <property type="match status" value="1"/>
</dbReference>
<gene>
    <name evidence="11" type="primary">pheA2</name>
    <name evidence="11" type="ORF">SMGD1_1125</name>
</gene>
<dbReference type="Pfam" id="PF00800">
    <property type="entry name" value="PDT"/>
    <property type="match status" value="1"/>
</dbReference>
<protein>
    <recommendedName>
        <fullName evidence="2">prephenate dehydratase</fullName>
        <ecNumber evidence="2">4.2.1.51</ecNumber>
    </recommendedName>
</protein>
<evidence type="ECO:0000256" key="5">
    <source>
        <dbReference type="ARBA" id="ARBA00023222"/>
    </source>
</evidence>
<dbReference type="SUPFAM" id="SSF55021">
    <property type="entry name" value="ACT-like"/>
    <property type="match status" value="1"/>
</dbReference>
<dbReference type="RefSeq" id="WP_008336944.1">
    <property type="nucleotide sequence ID" value="NZ_AFRZ01000001.1"/>
</dbReference>
<dbReference type="AlphaFoldDB" id="B6BGM1"/>
<evidence type="ECO:0000256" key="8">
    <source>
        <dbReference type="PIRSR" id="PIRSR001500-2"/>
    </source>
</evidence>
<keyword evidence="12" id="KW-1185">Reference proteome</keyword>
<dbReference type="InterPro" id="IPR008242">
    <property type="entry name" value="Chor_mutase/pphenate_deHydtase"/>
</dbReference>
<keyword evidence="4" id="KW-0057">Aromatic amino acid biosynthesis</keyword>
<dbReference type="CDD" id="cd13631">
    <property type="entry name" value="PBP2_Ct-PDT_like"/>
    <property type="match status" value="1"/>
</dbReference>
<feature type="site" description="Essential for prephenate dehydratase activity" evidence="8">
    <location>
        <position position="172"/>
    </location>
</feature>
<dbReference type="PIRSF" id="PIRSF001500">
    <property type="entry name" value="Chor_mut_pdt_Ppr"/>
    <property type="match status" value="1"/>
</dbReference>
<dbReference type="SUPFAM" id="SSF53850">
    <property type="entry name" value="Periplasmic binding protein-like II"/>
    <property type="match status" value="1"/>
</dbReference>
<organism evidence="11 12">
    <name type="scientific">Sulfurimonas gotlandica (strain DSM 19862 / JCM 16533 / GD1)</name>
    <dbReference type="NCBI Taxonomy" id="929558"/>
    <lineage>
        <taxon>Bacteria</taxon>
        <taxon>Pseudomonadati</taxon>
        <taxon>Campylobacterota</taxon>
        <taxon>Epsilonproteobacteria</taxon>
        <taxon>Campylobacterales</taxon>
        <taxon>Sulfurimonadaceae</taxon>
        <taxon>Sulfurimonas</taxon>
    </lineage>
</organism>
<dbReference type="InterPro" id="IPR001086">
    <property type="entry name" value="Preph_deHydtase"/>
</dbReference>
<dbReference type="PROSITE" id="PS00857">
    <property type="entry name" value="PREPHENATE_DEHYDR_1"/>
    <property type="match status" value="1"/>
</dbReference>
<dbReference type="Gene3D" id="3.40.190.10">
    <property type="entry name" value="Periplasmic binding protein-like II"/>
    <property type="match status" value="2"/>
</dbReference>
<evidence type="ECO:0000256" key="6">
    <source>
        <dbReference type="ARBA" id="ARBA00023239"/>
    </source>
</evidence>
<dbReference type="GO" id="GO:0004664">
    <property type="term" value="F:prephenate dehydratase activity"/>
    <property type="evidence" value="ECO:0007669"/>
    <property type="project" value="UniProtKB-EC"/>
</dbReference>
<comment type="pathway">
    <text evidence="1">Amino-acid biosynthesis; L-phenylalanine biosynthesis; phenylpyruvate from prephenate: step 1/1.</text>
</comment>
<dbReference type="InterPro" id="IPR018528">
    <property type="entry name" value="Preph_deHydtase_CS"/>
</dbReference>
<dbReference type="CDD" id="cd04905">
    <property type="entry name" value="ACT_CM-PDT"/>
    <property type="match status" value="1"/>
</dbReference>
<keyword evidence="3" id="KW-0028">Amino-acid biosynthesis</keyword>
<feature type="domain" description="Prephenate dehydratase" evidence="9">
    <location>
        <begin position="4"/>
        <end position="179"/>
    </location>
</feature>
<dbReference type="InterPro" id="IPR045865">
    <property type="entry name" value="ACT-like_dom_sf"/>
</dbReference>
<dbReference type="HOGENOM" id="CLU_035008_4_2_7"/>
<dbReference type="EMBL" id="AFRZ01000001">
    <property type="protein sequence ID" value="EHP29649.1"/>
    <property type="molecule type" value="Genomic_DNA"/>
</dbReference>
<dbReference type="NCBIfam" id="NF008866">
    <property type="entry name" value="PRK11899.1"/>
    <property type="match status" value="1"/>
</dbReference>
<dbReference type="PROSITE" id="PS51171">
    <property type="entry name" value="PREPHENATE_DEHYDR_3"/>
    <property type="match status" value="1"/>
</dbReference>
<evidence type="ECO:0000256" key="3">
    <source>
        <dbReference type="ARBA" id="ARBA00022605"/>
    </source>
</evidence>
<evidence type="ECO:0000256" key="4">
    <source>
        <dbReference type="ARBA" id="ARBA00023141"/>
    </source>
</evidence>
<evidence type="ECO:0000256" key="7">
    <source>
        <dbReference type="ARBA" id="ARBA00047848"/>
    </source>
</evidence>
<keyword evidence="6 11" id="KW-0456">Lyase</keyword>
<feature type="domain" description="ACT" evidence="10">
    <location>
        <begin position="195"/>
        <end position="272"/>
    </location>
</feature>
<accession>B6BGM1</accession>
<reference evidence="11 12" key="1">
    <citation type="journal article" date="2012" name="Proc. Natl. Acad. Sci. U.S.A.">
        <title>Genome and physiology of a model Epsilonproteobacterium responsible for sulfide detoxification in marine oxygen depletion zones.</title>
        <authorList>
            <person name="Grote J."/>
            <person name="Schott T."/>
            <person name="Bruckner C.G."/>
            <person name="Glockner F.O."/>
            <person name="Jost G."/>
            <person name="Teeling H."/>
            <person name="Labrenz M."/>
            <person name="Jurgens K."/>
        </authorList>
    </citation>
    <scope>NUCLEOTIDE SEQUENCE [LARGE SCALE GENOMIC DNA]</scope>
    <source>
        <strain evidence="11 12">GD1</strain>
    </source>
</reference>
<comment type="caution">
    <text evidence="11">The sequence shown here is derived from an EMBL/GenBank/DDBJ whole genome shotgun (WGS) entry which is preliminary data.</text>
</comment>
<dbReference type="GO" id="GO:0009094">
    <property type="term" value="P:L-phenylalanine biosynthetic process"/>
    <property type="evidence" value="ECO:0007669"/>
    <property type="project" value="UniProtKB-UniPathway"/>
</dbReference>
<evidence type="ECO:0000259" key="9">
    <source>
        <dbReference type="PROSITE" id="PS51171"/>
    </source>
</evidence>
<accession>H1FYV4</accession>
<name>B6BGM1_SULGG</name>
<dbReference type="Proteomes" id="UP000006431">
    <property type="component" value="Unassembled WGS sequence"/>
</dbReference>
<dbReference type="GO" id="GO:0005737">
    <property type="term" value="C:cytoplasm"/>
    <property type="evidence" value="ECO:0007669"/>
    <property type="project" value="TreeGrafter"/>
</dbReference>
<comment type="catalytic activity">
    <reaction evidence="7">
        <text>prephenate + H(+) = 3-phenylpyruvate + CO2 + H2O</text>
        <dbReference type="Rhea" id="RHEA:21648"/>
        <dbReference type="ChEBI" id="CHEBI:15377"/>
        <dbReference type="ChEBI" id="CHEBI:15378"/>
        <dbReference type="ChEBI" id="CHEBI:16526"/>
        <dbReference type="ChEBI" id="CHEBI:18005"/>
        <dbReference type="ChEBI" id="CHEBI:29934"/>
        <dbReference type="EC" id="4.2.1.51"/>
    </reaction>
</comment>
<dbReference type="EC" id="4.2.1.51" evidence="2"/>
<dbReference type="UniPathway" id="UPA00121">
    <property type="reaction ID" value="UER00345"/>
</dbReference>
<evidence type="ECO:0000256" key="1">
    <source>
        <dbReference type="ARBA" id="ARBA00004741"/>
    </source>
</evidence>
<evidence type="ECO:0000313" key="12">
    <source>
        <dbReference type="Proteomes" id="UP000006431"/>
    </source>
</evidence>
<keyword evidence="5" id="KW-0584">Phenylalanine biosynthesis</keyword>